<evidence type="ECO:0000313" key="6">
    <source>
        <dbReference type="EMBL" id="GLI53227.1"/>
    </source>
</evidence>
<feature type="transmembrane region" description="Helical" evidence="5">
    <location>
        <begin position="205"/>
        <end position="224"/>
    </location>
</feature>
<keyword evidence="7" id="KW-1185">Reference proteome</keyword>
<sequence length="255" mass="26910">MKSRFIHSLWIGLVAGCFGGLVGLGGGVVMIPLMVAVLKITQHRAHGTSLFALVFTGITGAITYGMKGSVDFIASLILAVTAIFTARIGAKFAHSLPEWKLKRAFGAFLIFAALILIAKPYLAELYHFEFGGTAKIITLLVIGIFAGFLAGMMGIGGGTVMVPALVLILNYGQHIAQGTSLLCMVPAGAVGAYTHLKLGNVIKELLPGLIVGIILGTYIGSNIAHALADAYLRVIFAFIIIWTGIRFLKTPNPAK</sequence>
<feature type="transmembrane region" description="Helical" evidence="5">
    <location>
        <begin position="104"/>
        <end position="122"/>
    </location>
</feature>
<accession>A0A9W6GG14</accession>
<dbReference type="PROSITE" id="PS51257">
    <property type="entry name" value="PROKAR_LIPOPROTEIN"/>
    <property type="match status" value="1"/>
</dbReference>
<comment type="subcellular location">
    <subcellularLocation>
        <location evidence="5">Cell membrane</location>
        <topology evidence="5">Multi-pass membrane protein</topology>
    </subcellularLocation>
    <subcellularLocation>
        <location evidence="1">Membrane</location>
        <topology evidence="1">Multi-pass membrane protein</topology>
    </subcellularLocation>
</comment>
<protein>
    <recommendedName>
        <fullName evidence="5">Probable membrane transporter protein</fullName>
    </recommendedName>
</protein>
<dbReference type="Pfam" id="PF01925">
    <property type="entry name" value="TauE"/>
    <property type="match status" value="1"/>
</dbReference>
<dbReference type="GO" id="GO:0005886">
    <property type="term" value="C:plasma membrane"/>
    <property type="evidence" value="ECO:0007669"/>
    <property type="project" value="UniProtKB-SubCell"/>
</dbReference>
<feature type="transmembrane region" description="Helical" evidence="5">
    <location>
        <begin position="9"/>
        <end position="35"/>
    </location>
</feature>
<feature type="transmembrane region" description="Helical" evidence="5">
    <location>
        <begin position="175"/>
        <end position="193"/>
    </location>
</feature>
<feature type="transmembrane region" description="Helical" evidence="5">
    <location>
        <begin position="47"/>
        <end position="65"/>
    </location>
</feature>
<keyword evidence="5" id="KW-1003">Cell membrane</keyword>
<evidence type="ECO:0000256" key="2">
    <source>
        <dbReference type="ARBA" id="ARBA00022692"/>
    </source>
</evidence>
<evidence type="ECO:0000256" key="5">
    <source>
        <dbReference type="RuleBase" id="RU363041"/>
    </source>
</evidence>
<proteinExistence type="inferred from homology"/>
<comment type="similarity">
    <text evidence="5">Belongs to the 4-toluene sulfonate uptake permease (TSUP) (TC 2.A.102) family.</text>
</comment>
<dbReference type="Proteomes" id="UP001144297">
    <property type="component" value="Unassembled WGS sequence"/>
</dbReference>
<dbReference type="InterPro" id="IPR051598">
    <property type="entry name" value="TSUP/Inactive_protease-like"/>
</dbReference>
<evidence type="ECO:0000256" key="1">
    <source>
        <dbReference type="ARBA" id="ARBA00004141"/>
    </source>
</evidence>
<dbReference type="PANTHER" id="PTHR43701">
    <property type="entry name" value="MEMBRANE TRANSPORTER PROTEIN MJ0441-RELATED"/>
    <property type="match status" value="1"/>
</dbReference>
<keyword evidence="3 5" id="KW-1133">Transmembrane helix</keyword>
<evidence type="ECO:0000256" key="3">
    <source>
        <dbReference type="ARBA" id="ARBA00022989"/>
    </source>
</evidence>
<gene>
    <name evidence="6" type="ORF">TISLANDTSLP1_09200</name>
</gene>
<dbReference type="InterPro" id="IPR002781">
    <property type="entry name" value="TM_pro_TauE-like"/>
</dbReference>
<comment type="caution">
    <text evidence="6">The sequence shown here is derived from an EMBL/GenBank/DDBJ whole genome shotgun (WGS) entry which is preliminary data.</text>
</comment>
<feature type="transmembrane region" description="Helical" evidence="5">
    <location>
        <begin position="230"/>
        <end position="248"/>
    </location>
</feature>
<dbReference type="EMBL" id="BSDX01000001">
    <property type="protein sequence ID" value="GLI53227.1"/>
    <property type="molecule type" value="Genomic_DNA"/>
</dbReference>
<evidence type="ECO:0000313" key="7">
    <source>
        <dbReference type="Proteomes" id="UP001144297"/>
    </source>
</evidence>
<feature type="transmembrane region" description="Helical" evidence="5">
    <location>
        <begin position="134"/>
        <end position="155"/>
    </location>
</feature>
<dbReference type="PANTHER" id="PTHR43701:SF2">
    <property type="entry name" value="MEMBRANE TRANSPORTER PROTEIN YJNA-RELATED"/>
    <property type="match status" value="1"/>
</dbReference>
<reference evidence="6" key="1">
    <citation type="submission" date="2022-12" db="EMBL/GenBank/DDBJ databases">
        <title>Reference genome sequencing for broad-spectrum identification of bacterial and archaeal isolates by mass spectrometry.</title>
        <authorList>
            <person name="Sekiguchi Y."/>
            <person name="Tourlousse D.M."/>
        </authorList>
    </citation>
    <scope>NUCLEOTIDE SEQUENCE</scope>
    <source>
        <strain evidence="6">TSL-P1</strain>
    </source>
</reference>
<organism evidence="6 7">
    <name type="scientific">Thermodesulfovibrio yellowstonii</name>
    <dbReference type="NCBI Taxonomy" id="28262"/>
    <lineage>
        <taxon>Bacteria</taxon>
        <taxon>Pseudomonadati</taxon>
        <taxon>Nitrospirota</taxon>
        <taxon>Thermodesulfovibrionia</taxon>
        <taxon>Thermodesulfovibrionales</taxon>
        <taxon>Thermodesulfovibrionaceae</taxon>
        <taxon>Thermodesulfovibrio</taxon>
    </lineage>
</organism>
<keyword evidence="4 5" id="KW-0472">Membrane</keyword>
<feature type="transmembrane region" description="Helical" evidence="5">
    <location>
        <begin position="72"/>
        <end position="92"/>
    </location>
</feature>
<keyword evidence="2 5" id="KW-0812">Transmembrane</keyword>
<dbReference type="AlphaFoldDB" id="A0A9W6GG14"/>
<name>A0A9W6GG14_9BACT</name>
<evidence type="ECO:0000256" key="4">
    <source>
        <dbReference type="ARBA" id="ARBA00023136"/>
    </source>
</evidence>